<accession>A0A4P9WFC5</accession>
<dbReference type="Proteomes" id="UP000269721">
    <property type="component" value="Unassembled WGS sequence"/>
</dbReference>
<dbReference type="AlphaFoldDB" id="A0A4P9WFC5"/>
<dbReference type="SUPFAM" id="SSF52047">
    <property type="entry name" value="RNI-like"/>
    <property type="match status" value="1"/>
</dbReference>
<organism evidence="2 3">
    <name type="scientific">Blyttiomyces helicus</name>
    <dbReference type="NCBI Taxonomy" id="388810"/>
    <lineage>
        <taxon>Eukaryota</taxon>
        <taxon>Fungi</taxon>
        <taxon>Fungi incertae sedis</taxon>
        <taxon>Chytridiomycota</taxon>
        <taxon>Chytridiomycota incertae sedis</taxon>
        <taxon>Chytridiomycetes</taxon>
        <taxon>Chytridiomycetes incertae sedis</taxon>
        <taxon>Blyttiomyces</taxon>
    </lineage>
</organism>
<proteinExistence type="predicted"/>
<sequence length="536" mass="59871">MSAPPSMAAASFGKRKKMRAKHEYAEQDETAVGCSDGRWAHFGNDLLRLFLLWACTITDKREHAPYTAALVCRGWGPTATRVLWEHVRPVVVVPERAADILSAKSCFFNRAAAPLKPLTDCFGQLSSLRGLQILKHRRKVGDCGSILTLLPAIADARKSLIALSIDGRCSKFGKKSEDPLIYGGESHRATQVPPHAVRLQLLPPPSHRSRGRLPAPDLVPDLMQVRRQDVRDLTPQPGHNRASQIISHDEHTRTFMLEVTLKLTSLHPSLRRIYLVYCMLESDSFITTLLAACPTITALTLNNVMMTTDTTLAALERHPLLHHLDIRFYARLSTPAIINFIRTRASELRFLRMDEIFAVDKTVMHAIATHPPRIETLCFRGCHQLVPSVPTEIDEAVVTSENVHGDIAHLSPPIFRSSFARETDTDFHQTQFVIGLSRPIATESPRFAKMQASTHRLRRDPRRESHSSRSGYAVSSNVSDMGHRVRGFAVRARPLNQVYDSLAPPVVTAVRPSVPRSRVLQNMELEACNSSLKLPP</sequence>
<dbReference type="OrthoDB" id="550575at2759"/>
<dbReference type="InterPro" id="IPR032675">
    <property type="entry name" value="LRR_dom_sf"/>
</dbReference>
<dbReference type="EMBL" id="KZ995224">
    <property type="protein sequence ID" value="RKO91112.1"/>
    <property type="molecule type" value="Genomic_DNA"/>
</dbReference>
<reference evidence="3" key="1">
    <citation type="journal article" date="2018" name="Nat. Microbiol.">
        <title>Leveraging single-cell genomics to expand the fungal tree of life.</title>
        <authorList>
            <person name="Ahrendt S.R."/>
            <person name="Quandt C.A."/>
            <person name="Ciobanu D."/>
            <person name="Clum A."/>
            <person name="Salamov A."/>
            <person name="Andreopoulos B."/>
            <person name="Cheng J.F."/>
            <person name="Woyke T."/>
            <person name="Pelin A."/>
            <person name="Henrissat B."/>
            <person name="Reynolds N.K."/>
            <person name="Benny G.L."/>
            <person name="Smith M.E."/>
            <person name="James T.Y."/>
            <person name="Grigoriev I.V."/>
        </authorList>
    </citation>
    <scope>NUCLEOTIDE SEQUENCE [LARGE SCALE GENOMIC DNA]</scope>
</reference>
<name>A0A4P9WFC5_9FUNG</name>
<dbReference type="Gene3D" id="3.80.10.10">
    <property type="entry name" value="Ribonuclease Inhibitor"/>
    <property type="match status" value="1"/>
</dbReference>
<keyword evidence="3" id="KW-1185">Reference proteome</keyword>
<feature type="region of interest" description="Disordered" evidence="1">
    <location>
        <begin position="449"/>
        <end position="476"/>
    </location>
</feature>
<evidence type="ECO:0000313" key="3">
    <source>
        <dbReference type="Proteomes" id="UP000269721"/>
    </source>
</evidence>
<protein>
    <recommendedName>
        <fullName evidence="4">F-box domain-containing protein</fullName>
    </recommendedName>
</protein>
<gene>
    <name evidence="2" type="ORF">BDK51DRAFT_25970</name>
</gene>
<evidence type="ECO:0000313" key="2">
    <source>
        <dbReference type="EMBL" id="RKO91112.1"/>
    </source>
</evidence>
<evidence type="ECO:0000256" key="1">
    <source>
        <dbReference type="SAM" id="MobiDB-lite"/>
    </source>
</evidence>
<evidence type="ECO:0008006" key="4">
    <source>
        <dbReference type="Google" id="ProtNLM"/>
    </source>
</evidence>